<dbReference type="SMART" id="SM00020">
    <property type="entry name" value="Tryp_SPc"/>
    <property type="match status" value="1"/>
</dbReference>
<evidence type="ECO:0000256" key="5">
    <source>
        <dbReference type="ARBA" id="ARBA00055534"/>
    </source>
</evidence>
<dbReference type="PROSITE" id="PS00135">
    <property type="entry name" value="TRYPSIN_SER"/>
    <property type="match status" value="1"/>
</dbReference>
<dbReference type="KEGG" id="bman:114243379"/>
<dbReference type="SUPFAM" id="SSF50494">
    <property type="entry name" value="Trypsin-like serine proteases"/>
    <property type="match status" value="1"/>
</dbReference>
<dbReference type="RefSeq" id="XP_028030651.1">
    <property type="nucleotide sequence ID" value="XM_028174850.1"/>
</dbReference>
<dbReference type="GO" id="GO:0005576">
    <property type="term" value="C:extracellular region"/>
    <property type="evidence" value="ECO:0007669"/>
    <property type="project" value="UniProtKB-SubCell"/>
</dbReference>
<feature type="chain" id="PRO_5026841995" evidence="9">
    <location>
        <begin position="21"/>
        <end position="373"/>
    </location>
</feature>
<dbReference type="GeneID" id="114243379"/>
<dbReference type="CDD" id="cd00190">
    <property type="entry name" value="Tryp_SPc"/>
    <property type="match status" value="1"/>
</dbReference>
<dbReference type="InterPro" id="IPR009003">
    <property type="entry name" value="Peptidase_S1_PA"/>
</dbReference>
<dbReference type="GO" id="GO:0004252">
    <property type="term" value="F:serine-type endopeptidase activity"/>
    <property type="evidence" value="ECO:0007669"/>
    <property type="project" value="InterPro"/>
</dbReference>
<keyword evidence="7" id="KW-0378">Hydrolase</keyword>
<evidence type="ECO:0000256" key="9">
    <source>
        <dbReference type="SAM" id="SignalP"/>
    </source>
</evidence>
<feature type="domain" description="Peptidase S1" evidence="10">
    <location>
        <begin position="41"/>
        <end position="280"/>
    </location>
</feature>
<evidence type="ECO:0000256" key="3">
    <source>
        <dbReference type="ARBA" id="ARBA00023157"/>
    </source>
</evidence>
<dbReference type="PRINTS" id="PR00722">
    <property type="entry name" value="CHYMOTRYPSIN"/>
</dbReference>
<evidence type="ECO:0000256" key="2">
    <source>
        <dbReference type="ARBA" id="ARBA00022656"/>
    </source>
</evidence>
<evidence type="ECO:0000256" key="7">
    <source>
        <dbReference type="RuleBase" id="RU363034"/>
    </source>
</evidence>
<keyword evidence="7" id="KW-0645">Protease</keyword>
<feature type="region of interest" description="Disordered" evidence="8">
    <location>
        <begin position="286"/>
        <end position="373"/>
    </location>
</feature>
<evidence type="ECO:0000313" key="12">
    <source>
        <dbReference type="RefSeq" id="XP_028030651.1"/>
    </source>
</evidence>
<keyword evidence="3" id="KW-1015">Disulfide bond</keyword>
<evidence type="ECO:0000313" key="11">
    <source>
        <dbReference type="Proteomes" id="UP000504629"/>
    </source>
</evidence>
<dbReference type="PANTHER" id="PTHR24250">
    <property type="entry name" value="CHYMOTRYPSIN-RELATED"/>
    <property type="match status" value="1"/>
</dbReference>
<keyword evidence="9" id="KW-0732">Signal</keyword>
<protein>
    <submittedName>
        <fullName evidence="12">Serine protease 3-like</fullName>
    </submittedName>
</protein>
<evidence type="ECO:0000256" key="6">
    <source>
        <dbReference type="ARBA" id="ARBA00084094"/>
    </source>
</evidence>
<evidence type="ECO:0000256" key="8">
    <source>
        <dbReference type="SAM" id="MobiDB-lite"/>
    </source>
</evidence>
<dbReference type="Pfam" id="PF00089">
    <property type="entry name" value="Trypsin"/>
    <property type="match status" value="1"/>
</dbReference>
<reference evidence="12" key="1">
    <citation type="submission" date="2025-08" db="UniProtKB">
        <authorList>
            <consortium name="RefSeq"/>
        </authorList>
    </citation>
    <scope>IDENTIFICATION</scope>
    <source>
        <tissue evidence="12">Silk gland</tissue>
    </source>
</reference>
<keyword evidence="4" id="KW-1199">Hemostasis impairing toxin</keyword>
<feature type="signal peptide" evidence="9">
    <location>
        <begin position="1"/>
        <end position="20"/>
    </location>
</feature>
<comment type="function">
    <text evidence="5">Fibrinolytic activity; shows preferential cleavage of Arg-Gly bonds in all three fibrinogen chains. Contact with the caterpillars causes severe bleeding, due the anticoagulant effect of the protein.</text>
</comment>
<sequence length="373" mass="40415">MAIWTVVIFLVAFVGGQALADDTDFTFPEIARERSLPGSRIVSGWEASEGQFPYQLSIRMVSTVGGVNACGATIIHSNWGLTAAHCTGLRVTIIVRAGAVNLTRPGLLFETTKYINHPEYSENLNVVQPHDIGLIDFGRKLEFNDYIQPIRLQRSADKDRNYDNVRLVASGWGRTWTGSASPENLNWVFLNGISNLRCMVAYNFSPTIQPSTICTLGYNDTTQSTCQGDSGGPLTVIDEDGQITQVGVTSFVSSEGCHVDIPAGFIRPGHYLDWFKTVTGLDFDWTSSTTEAPETTETPGATEAPVTTEAPEATEAPVTTEAPGATEAPNTTEAPDATEAPVTTEAPEITEAPYTTETPETPETRYRNFGTAF</sequence>
<organism evidence="11 12">
    <name type="scientific">Bombyx mandarina</name>
    <name type="common">Wild silk moth</name>
    <name type="synonym">Wild silkworm</name>
    <dbReference type="NCBI Taxonomy" id="7092"/>
    <lineage>
        <taxon>Eukaryota</taxon>
        <taxon>Metazoa</taxon>
        <taxon>Ecdysozoa</taxon>
        <taxon>Arthropoda</taxon>
        <taxon>Hexapoda</taxon>
        <taxon>Insecta</taxon>
        <taxon>Pterygota</taxon>
        <taxon>Neoptera</taxon>
        <taxon>Endopterygota</taxon>
        <taxon>Lepidoptera</taxon>
        <taxon>Glossata</taxon>
        <taxon>Ditrysia</taxon>
        <taxon>Bombycoidea</taxon>
        <taxon>Bombycidae</taxon>
        <taxon>Bombycinae</taxon>
        <taxon>Bombyx</taxon>
    </lineage>
</organism>
<dbReference type="InterPro" id="IPR001254">
    <property type="entry name" value="Trypsin_dom"/>
</dbReference>
<dbReference type="GO" id="GO:0006508">
    <property type="term" value="P:proteolysis"/>
    <property type="evidence" value="ECO:0007669"/>
    <property type="project" value="UniProtKB-KW"/>
</dbReference>
<feature type="compositionally biased region" description="Low complexity" evidence="8">
    <location>
        <begin position="289"/>
        <end position="361"/>
    </location>
</feature>
<dbReference type="InterPro" id="IPR018114">
    <property type="entry name" value="TRYPSIN_HIS"/>
</dbReference>
<accession>A0A6J2JLX8</accession>
<dbReference type="InterPro" id="IPR033116">
    <property type="entry name" value="TRYPSIN_SER"/>
</dbReference>
<dbReference type="AlphaFoldDB" id="A0A6J2JLX8"/>
<evidence type="ECO:0000256" key="4">
    <source>
        <dbReference type="ARBA" id="ARBA00023240"/>
    </source>
</evidence>
<dbReference type="FunFam" id="2.40.10.10:FF:000068">
    <property type="entry name" value="transmembrane protease serine 2"/>
    <property type="match status" value="1"/>
</dbReference>
<comment type="subcellular location">
    <subcellularLocation>
        <location evidence="1">Secreted</location>
        <location evidence="1">Extracellular space</location>
    </subcellularLocation>
</comment>
<dbReference type="OrthoDB" id="5597713at2759"/>
<dbReference type="PROSITE" id="PS00134">
    <property type="entry name" value="TRYPSIN_HIS"/>
    <property type="match status" value="1"/>
</dbReference>
<dbReference type="InterPro" id="IPR043504">
    <property type="entry name" value="Peptidase_S1_PA_chymotrypsin"/>
</dbReference>
<dbReference type="GO" id="GO:0090729">
    <property type="term" value="F:toxin activity"/>
    <property type="evidence" value="ECO:0007669"/>
    <property type="project" value="UniProtKB-KW"/>
</dbReference>
<dbReference type="Proteomes" id="UP000504629">
    <property type="component" value="Unplaced"/>
</dbReference>
<keyword evidence="2" id="KW-0800">Toxin</keyword>
<evidence type="ECO:0000259" key="10">
    <source>
        <dbReference type="PROSITE" id="PS50240"/>
    </source>
</evidence>
<proteinExistence type="predicted"/>
<dbReference type="Gene3D" id="2.40.10.10">
    <property type="entry name" value="Trypsin-like serine proteases"/>
    <property type="match status" value="1"/>
</dbReference>
<name>A0A6J2JLX8_BOMMA</name>
<keyword evidence="6" id="KW-1205">Fibrinolytic toxin</keyword>
<keyword evidence="11" id="KW-1185">Reference proteome</keyword>
<keyword evidence="7" id="KW-0720">Serine protease</keyword>
<dbReference type="PROSITE" id="PS50240">
    <property type="entry name" value="TRYPSIN_DOM"/>
    <property type="match status" value="1"/>
</dbReference>
<dbReference type="InterPro" id="IPR001314">
    <property type="entry name" value="Peptidase_S1A"/>
</dbReference>
<evidence type="ECO:0000256" key="1">
    <source>
        <dbReference type="ARBA" id="ARBA00004239"/>
    </source>
</evidence>
<dbReference type="PANTHER" id="PTHR24250:SF50">
    <property type="entry name" value="PEPTIDASE S1 DOMAIN-CONTAINING PROTEIN"/>
    <property type="match status" value="1"/>
</dbReference>
<gene>
    <name evidence="12" type="primary">LOC114243379</name>
</gene>